<accession>A0A285MC41</accession>
<evidence type="ECO:0000313" key="2">
    <source>
        <dbReference type="EMBL" id="SNY94742.1"/>
    </source>
</evidence>
<sequence>MVTFFLVLLFSIWSYKLVKIIRNSKDLSGFVKELENLSKKNKFLDEQKSERYMLESNRYRLANKKITKSKLLWFSIEVMSIVVLYFVFIHEHFS</sequence>
<organism evidence="2 3">
    <name type="scientific">Flagellimonas pacifica</name>
    <dbReference type="NCBI Taxonomy" id="1247520"/>
    <lineage>
        <taxon>Bacteria</taxon>
        <taxon>Pseudomonadati</taxon>
        <taxon>Bacteroidota</taxon>
        <taxon>Flavobacteriia</taxon>
        <taxon>Flavobacteriales</taxon>
        <taxon>Flavobacteriaceae</taxon>
        <taxon>Flagellimonas</taxon>
    </lineage>
</organism>
<evidence type="ECO:0000256" key="1">
    <source>
        <dbReference type="SAM" id="Phobius"/>
    </source>
</evidence>
<feature type="transmembrane region" description="Helical" evidence="1">
    <location>
        <begin position="71"/>
        <end position="89"/>
    </location>
</feature>
<reference evidence="3" key="1">
    <citation type="submission" date="2017-09" db="EMBL/GenBank/DDBJ databases">
        <authorList>
            <person name="Varghese N."/>
            <person name="Submissions S."/>
        </authorList>
    </citation>
    <scope>NUCLEOTIDE SEQUENCE [LARGE SCALE GENOMIC DNA]</scope>
    <source>
        <strain evidence="3">DSM 25885</strain>
    </source>
</reference>
<keyword evidence="1" id="KW-0472">Membrane</keyword>
<gene>
    <name evidence="2" type="ORF">SAMN06265377_0402</name>
</gene>
<dbReference type="AlphaFoldDB" id="A0A285MC41"/>
<keyword evidence="1" id="KW-1133">Transmembrane helix</keyword>
<evidence type="ECO:0000313" key="3">
    <source>
        <dbReference type="Proteomes" id="UP000219048"/>
    </source>
</evidence>
<keyword evidence="1" id="KW-0812">Transmembrane</keyword>
<proteinExistence type="predicted"/>
<dbReference type="Proteomes" id="UP000219048">
    <property type="component" value="Unassembled WGS sequence"/>
</dbReference>
<name>A0A285MC41_9FLAO</name>
<protein>
    <submittedName>
        <fullName evidence="2">Uncharacterized protein</fullName>
    </submittedName>
</protein>
<keyword evidence="3" id="KW-1185">Reference proteome</keyword>
<dbReference type="EMBL" id="OBEH01000001">
    <property type="protein sequence ID" value="SNY94742.1"/>
    <property type="molecule type" value="Genomic_DNA"/>
</dbReference>